<sequence>MNTSIHVTGRHLQPTGAITKQSEESYCNSLSTSPMFLTIIILGATTVFFLLLIIVILIKKIKTSHKTFSDAVDSNCEIFRGKRTFETQITQAKVINQRQNVIRKKHFGRLVLPASSNLLNLGQVFPSSYEGSGEYVDPNDPYINTNDPESGPNDLDTKPKYLEVLAESHNTSTEVNGLSCRHLRVPICKCSASGYYNVQCKACQRKGKSKPKYDNINY</sequence>
<dbReference type="EnsemblMetazoa" id="G27287.4">
    <property type="protein sequence ID" value="G27287.4:cds"/>
    <property type="gene ID" value="G27287"/>
</dbReference>
<dbReference type="Proteomes" id="UP000005408">
    <property type="component" value="Unassembled WGS sequence"/>
</dbReference>
<dbReference type="EnsemblMetazoa" id="G27287.5">
    <property type="protein sequence ID" value="G27287.5:cds"/>
    <property type="gene ID" value="G27287"/>
</dbReference>
<proteinExistence type="predicted"/>
<evidence type="ECO:0000256" key="1">
    <source>
        <dbReference type="SAM" id="Phobius"/>
    </source>
</evidence>
<feature type="transmembrane region" description="Helical" evidence="1">
    <location>
        <begin position="35"/>
        <end position="58"/>
    </location>
</feature>
<keyword evidence="1" id="KW-0812">Transmembrane</keyword>
<dbReference type="EnsemblMetazoa" id="G27287.6">
    <property type="protein sequence ID" value="G27287.6:cds"/>
    <property type="gene ID" value="G27287"/>
</dbReference>
<protein>
    <submittedName>
        <fullName evidence="2">Uncharacterized protein</fullName>
    </submittedName>
</protein>
<name>A0A8W8L9N0_MAGGI</name>
<dbReference type="AlphaFoldDB" id="A0A8W8L9N0"/>
<evidence type="ECO:0000313" key="3">
    <source>
        <dbReference type="Proteomes" id="UP000005408"/>
    </source>
</evidence>
<reference evidence="2" key="1">
    <citation type="submission" date="2022-08" db="UniProtKB">
        <authorList>
            <consortium name="EnsemblMetazoa"/>
        </authorList>
    </citation>
    <scope>IDENTIFICATION</scope>
    <source>
        <strain evidence="2">05x7-T-G4-1.051#20</strain>
    </source>
</reference>
<keyword evidence="1" id="KW-0472">Membrane</keyword>
<evidence type="ECO:0000313" key="2">
    <source>
        <dbReference type="EnsemblMetazoa" id="G27287.5:cds"/>
    </source>
</evidence>
<organism evidence="2 3">
    <name type="scientific">Magallana gigas</name>
    <name type="common">Pacific oyster</name>
    <name type="synonym">Crassostrea gigas</name>
    <dbReference type="NCBI Taxonomy" id="29159"/>
    <lineage>
        <taxon>Eukaryota</taxon>
        <taxon>Metazoa</taxon>
        <taxon>Spiralia</taxon>
        <taxon>Lophotrochozoa</taxon>
        <taxon>Mollusca</taxon>
        <taxon>Bivalvia</taxon>
        <taxon>Autobranchia</taxon>
        <taxon>Pteriomorphia</taxon>
        <taxon>Ostreida</taxon>
        <taxon>Ostreoidea</taxon>
        <taxon>Ostreidae</taxon>
        <taxon>Magallana</taxon>
    </lineage>
</organism>
<dbReference type="EnsemblMetazoa" id="G27287.3">
    <property type="protein sequence ID" value="G27287.3:cds"/>
    <property type="gene ID" value="G27287"/>
</dbReference>
<keyword evidence="3" id="KW-1185">Reference proteome</keyword>
<accession>A0A8W8L9N0</accession>
<keyword evidence="1" id="KW-1133">Transmembrane helix</keyword>